<evidence type="ECO:0000313" key="3">
    <source>
        <dbReference type="Proteomes" id="UP000248745"/>
    </source>
</evidence>
<accession>A0A2W2C0I9</accession>
<reference evidence="2 3" key="1">
    <citation type="submission" date="2018-06" db="EMBL/GenBank/DDBJ databases">
        <title>Mucibacter soli gen. nov., sp. nov., a new member of the family Chitinophagaceae producing mucin.</title>
        <authorList>
            <person name="Kim M.-K."/>
            <person name="Park S."/>
            <person name="Kim T.-S."/>
            <person name="Joung Y."/>
            <person name="Han J.-H."/>
            <person name="Kim S.B."/>
        </authorList>
    </citation>
    <scope>NUCLEOTIDE SEQUENCE [LARGE SCALE GENOMIC DNA]</scope>
    <source>
        <strain evidence="2 3">R1-15</strain>
    </source>
</reference>
<sequence>MKHLNFILYSLVLSLIGHACLAQNKTTQINPAVKESLDSIALEDQRYRLPQDVSDATLDSLAQVYHQPPGKIFDYLMAKQMVLDSMNLVYVEGILKKYGYPGKTLVGKPTNEAAFYVIQHSSKIKEYLPLLKKQVRQTSWQCL</sequence>
<feature type="signal peptide" evidence="1">
    <location>
        <begin position="1"/>
        <end position="19"/>
    </location>
</feature>
<keyword evidence="3" id="KW-1185">Reference proteome</keyword>
<comment type="caution">
    <text evidence="2">The sequence shown here is derived from an EMBL/GenBank/DDBJ whole genome shotgun (WGS) entry which is preliminary data.</text>
</comment>
<dbReference type="EMBL" id="QKTW01000011">
    <property type="protein sequence ID" value="PZF73583.1"/>
    <property type="molecule type" value="Genomic_DNA"/>
</dbReference>
<protein>
    <submittedName>
        <fullName evidence="2">Uncharacterized protein</fullName>
    </submittedName>
</protein>
<gene>
    <name evidence="2" type="ORF">DN068_07625</name>
</gene>
<evidence type="ECO:0000256" key="1">
    <source>
        <dbReference type="SAM" id="SignalP"/>
    </source>
</evidence>
<keyword evidence="1" id="KW-0732">Signal</keyword>
<organism evidence="2 3">
    <name type="scientific">Taibaiella soli</name>
    <dbReference type="NCBI Taxonomy" id="1649169"/>
    <lineage>
        <taxon>Bacteria</taxon>
        <taxon>Pseudomonadati</taxon>
        <taxon>Bacteroidota</taxon>
        <taxon>Chitinophagia</taxon>
        <taxon>Chitinophagales</taxon>
        <taxon>Chitinophagaceae</taxon>
        <taxon>Taibaiella</taxon>
    </lineage>
</organism>
<name>A0A2W2C0I9_9BACT</name>
<proteinExistence type="predicted"/>
<feature type="chain" id="PRO_5015968714" evidence="1">
    <location>
        <begin position="20"/>
        <end position="143"/>
    </location>
</feature>
<dbReference type="Proteomes" id="UP000248745">
    <property type="component" value="Unassembled WGS sequence"/>
</dbReference>
<dbReference type="AlphaFoldDB" id="A0A2W2C0I9"/>
<evidence type="ECO:0000313" key="2">
    <source>
        <dbReference type="EMBL" id="PZF73583.1"/>
    </source>
</evidence>
<dbReference type="OrthoDB" id="2989458at2"/>
<dbReference type="RefSeq" id="WP_110998309.1">
    <property type="nucleotide sequence ID" value="NZ_QKTW01000011.1"/>
</dbReference>